<keyword evidence="1" id="KW-0472">Membrane</keyword>
<evidence type="ECO:0000256" key="1">
    <source>
        <dbReference type="SAM" id="Phobius"/>
    </source>
</evidence>
<organism evidence="2 3">
    <name type="scientific">Xenopus laevis</name>
    <name type="common">African clawed frog</name>
    <dbReference type="NCBI Taxonomy" id="8355"/>
    <lineage>
        <taxon>Eukaryota</taxon>
        <taxon>Metazoa</taxon>
        <taxon>Chordata</taxon>
        <taxon>Craniata</taxon>
        <taxon>Vertebrata</taxon>
        <taxon>Euteleostomi</taxon>
        <taxon>Amphibia</taxon>
        <taxon>Batrachia</taxon>
        <taxon>Anura</taxon>
        <taxon>Pipoidea</taxon>
        <taxon>Pipidae</taxon>
        <taxon>Xenopodinae</taxon>
        <taxon>Xenopus</taxon>
        <taxon>Xenopus</taxon>
    </lineage>
</organism>
<dbReference type="Proteomes" id="UP000694892">
    <property type="component" value="Chromosome 5S"/>
</dbReference>
<keyword evidence="1" id="KW-0812">Transmembrane</keyword>
<evidence type="ECO:0000313" key="2">
    <source>
        <dbReference type="EMBL" id="OCT79101.1"/>
    </source>
</evidence>
<dbReference type="EMBL" id="CM004475">
    <property type="protein sequence ID" value="OCT79101.1"/>
    <property type="molecule type" value="Genomic_DNA"/>
</dbReference>
<accession>A0A974CUQ6</accession>
<dbReference type="AlphaFoldDB" id="A0A974CUQ6"/>
<keyword evidence="1" id="KW-1133">Transmembrane helix</keyword>
<name>A0A974CUQ6_XENLA</name>
<reference evidence="3" key="1">
    <citation type="journal article" date="2016" name="Nature">
        <title>Genome evolution in the allotetraploid frog Xenopus laevis.</title>
        <authorList>
            <person name="Session A.M."/>
            <person name="Uno Y."/>
            <person name="Kwon T."/>
            <person name="Chapman J.A."/>
            <person name="Toyoda A."/>
            <person name="Takahashi S."/>
            <person name="Fukui A."/>
            <person name="Hikosaka A."/>
            <person name="Suzuki A."/>
            <person name="Kondo M."/>
            <person name="van Heeringen S.J."/>
            <person name="Quigley I."/>
            <person name="Heinz S."/>
            <person name="Ogino H."/>
            <person name="Ochi H."/>
            <person name="Hellsten U."/>
            <person name="Lyons J.B."/>
            <person name="Simakov O."/>
            <person name="Putnam N."/>
            <person name="Stites J."/>
            <person name="Kuroki Y."/>
            <person name="Tanaka T."/>
            <person name="Michiue T."/>
            <person name="Watanabe M."/>
            <person name="Bogdanovic O."/>
            <person name="Lister R."/>
            <person name="Georgiou G."/>
            <person name="Paranjpe S.S."/>
            <person name="van Kruijsbergen I."/>
            <person name="Shu S."/>
            <person name="Carlson J."/>
            <person name="Kinoshita T."/>
            <person name="Ohta Y."/>
            <person name="Mawaribuchi S."/>
            <person name="Jenkins J."/>
            <person name="Grimwood J."/>
            <person name="Schmutz J."/>
            <person name="Mitros T."/>
            <person name="Mozaffari S.V."/>
            <person name="Suzuki Y."/>
            <person name="Haramoto Y."/>
            <person name="Yamamoto T.S."/>
            <person name="Takagi C."/>
            <person name="Heald R."/>
            <person name="Miller K."/>
            <person name="Haudenschild C."/>
            <person name="Kitzman J."/>
            <person name="Nakayama T."/>
            <person name="Izutsu Y."/>
            <person name="Robert J."/>
            <person name="Fortriede J."/>
            <person name="Burns K."/>
            <person name="Lotay V."/>
            <person name="Karimi K."/>
            <person name="Yasuoka Y."/>
            <person name="Dichmann D.S."/>
            <person name="Flajnik M.F."/>
            <person name="Houston D.W."/>
            <person name="Shendure J."/>
            <person name="DuPasquier L."/>
            <person name="Vize P.D."/>
            <person name="Zorn A.M."/>
            <person name="Ito M."/>
            <person name="Marcotte E.M."/>
            <person name="Wallingford J.B."/>
            <person name="Ito Y."/>
            <person name="Asashima M."/>
            <person name="Ueno N."/>
            <person name="Matsuda Y."/>
            <person name="Veenstra G.J."/>
            <person name="Fujiyama A."/>
            <person name="Harland R.M."/>
            <person name="Taira M."/>
            <person name="Rokhsar D.S."/>
        </authorList>
    </citation>
    <scope>NUCLEOTIDE SEQUENCE [LARGE SCALE GENOMIC DNA]</scope>
    <source>
        <strain evidence="3">J</strain>
    </source>
</reference>
<sequence>MYICMEAIHHKHKGKSPLNYSFTLIAYLFQFICASKYVLLPCLQLVSLLLSQYIIPKSMLISKIYSYIWHQLMPSHPVGALKYESKEIIYFLDQVEKNGLKPWTPKGFGIMDGNKAPWFFFYQ</sequence>
<proteinExistence type="predicted"/>
<evidence type="ECO:0000313" key="3">
    <source>
        <dbReference type="Proteomes" id="UP000694892"/>
    </source>
</evidence>
<gene>
    <name evidence="2" type="ORF">XELAEV_18030199mg</name>
</gene>
<feature type="transmembrane region" description="Helical" evidence="1">
    <location>
        <begin position="24"/>
        <end position="50"/>
    </location>
</feature>
<protein>
    <submittedName>
        <fullName evidence="2">Uncharacterized protein</fullName>
    </submittedName>
</protein>